<organism evidence="1 2">
    <name type="scientific">Actinacidiphila cocklensis</name>
    <dbReference type="NCBI Taxonomy" id="887465"/>
    <lineage>
        <taxon>Bacteria</taxon>
        <taxon>Bacillati</taxon>
        <taxon>Actinomycetota</taxon>
        <taxon>Actinomycetes</taxon>
        <taxon>Kitasatosporales</taxon>
        <taxon>Streptomycetaceae</taxon>
        <taxon>Actinacidiphila</taxon>
    </lineage>
</organism>
<evidence type="ECO:0000313" key="1">
    <source>
        <dbReference type="EMBL" id="CAG6397183.1"/>
    </source>
</evidence>
<sequence>MSQPARVAGLIMDAVRATGLTEGTAGRAD</sequence>
<accession>A0A9W4EAC5</accession>
<dbReference type="EMBL" id="CAJSLV010000081">
    <property type="protein sequence ID" value="CAG6397183.1"/>
    <property type="molecule type" value="Genomic_DNA"/>
</dbReference>
<gene>
    <name evidence="1" type="ORF">SCOCK_50232</name>
</gene>
<dbReference type="Proteomes" id="UP001152519">
    <property type="component" value="Unassembled WGS sequence"/>
</dbReference>
<protein>
    <submittedName>
        <fullName evidence="1">Uncharacterized protein</fullName>
    </submittedName>
</protein>
<name>A0A9W4EAC5_9ACTN</name>
<reference evidence="1" key="1">
    <citation type="submission" date="2021-05" db="EMBL/GenBank/DDBJ databases">
        <authorList>
            <person name="Arsene-Ploetze F."/>
        </authorList>
    </citation>
    <scope>NUCLEOTIDE SEQUENCE</scope>
    <source>
        <strain evidence="1">DSM 42138</strain>
    </source>
</reference>
<keyword evidence="2" id="KW-1185">Reference proteome</keyword>
<comment type="caution">
    <text evidence="1">The sequence shown here is derived from an EMBL/GenBank/DDBJ whole genome shotgun (WGS) entry which is preliminary data.</text>
</comment>
<proteinExistence type="predicted"/>
<evidence type="ECO:0000313" key="2">
    <source>
        <dbReference type="Proteomes" id="UP001152519"/>
    </source>
</evidence>
<dbReference type="AlphaFoldDB" id="A0A9W4EAC5"/>